<name>A0AAN9XZG0_9HEMI</name>
<protein>
    <submittedName>
        <fullName evidence="1">Uncharacterized protein</fullName>
    </submittedName>
</protein>
<organism evidence="1 2">
    <name type="scientific">Parthenolecanium corni</name>
    <dbReference type="NCBI Taxonomy" id="536013"/>
    <lineage>
        <taxon>Eukaryota</taxon>
        <taxon>Metazoa</taxon>
        <taxon>Ecdysozoa</taxon>
        <taxon>Arthropoda</taxon>
        <taxon>Hexapoda</taxon>
        <taxon>Insecta</taxon>
        <taxon>Pterygota</taxon>
        <taxon>Neoptera</taxon>
        <taxon>Paraneoptera</taxon>
        <taxon>Hemiptera</taxon>
        <taxon>Sternorrhyncha</taxon>
        <taxon>Coccoidea</taxon>
        <taxon>Coccidae</taxon>
        <taxon>Parthenolecanium</taxon>
    </lineage>
</organism>
<sequence length="75" mass="8551">MTMLSPSNNVKFTTMNPPVEFWKSMENMQRNWLESGVFQMPNFTELTPPPPPHFPAEYPEPGAVASEFTYGNDLV</sequence>
<dbReference type="EMBL" id="JBBCAQ010000037">
    <property type="protein sequence ID" value="KAK7574135.1"/>
    <property type="molecule type" value="Genomic_DNA"/>
</dbReference>
<accession>A0AAN9XZG0</accession>
<gene>
    <name evidence="1" type="ORF">V9T40_011326</name>
</gene>
<keyword evidence="2" id="KW-1185">Reference proteome</keyword>
<proteinExistence type="predicted"/>
<comment type="caution">
    <text evidence="1">The sequence shown here is derived from an EMBL/GenBank/DDBJ whole genome shotgun (WGS) entry which is preliminary data.</text>
</comment>
<reference evidence="1 2" key="1">
    <citation type="submission" date="2024-03" db="EMBL/GenBank/DDBJ databases">
        <title>Adaptation during the transition from Ophiocordyceps entomopathogen to insect associate is accompanied by gene loss and intensified selection.</title>
        <authorList>
            <person name="Ward C.M."/>
            <person name="Onetto C.A."/>
            <person name="Borneman A.R."/>
        </authorList>
    </citation>
    <scope>NUCLEOTIDE SEQUENCE [LARGE SCALE GENOMIC DNA]</scope>
    <source>
        <strain evidence="1">AWRI1</strain>
        <tissue evidence="1">Single Adult Female</tissue>
    </source>
</reference>
<evidence type="ECO:0000313" key="1">
    <source>
        <dbReference type="EMBL" id="KAK7574135.1"/>
    </source>
</evidence>
<evidence type="ECO:0000313" key="2">
    <source>
        <dbReference type="Proteomes" id="UP001367676"/>
    </source>
</evidence>
<dbReference type="Proteomes" id="UP001367676">
    <property type="component" value="Unassembled WGS sequence"/>
</dbReference>
<dbReference type="AlphaFoldDB" id="A0AAN9XZG0"/>